<reference evidence="2" key="2">
    <citation type="submission" date="2023-05" db="EMBL/GenBank/DDBJ databases">
        <authorList>
            <person name="Fouks B."/>
        </authorList>
    </citation>
    <scope>NUCLEOTIDE SEQUENCE</scope>
    <source>
        <strain evidence="2">Stay&amp;Tobe</strain>
        <tissue evidence="2">Testes</tissue>
    </source>
</reference>
<comment type="caution">
    <text evidence="2">The sequence shown here is derived from an EMBL/GenBank/DDBJ whole genome shotgun (WGS) entry which is preliminary data.</text>
</comment>
<gene>
    <name evidence="2" type="ORF">L9F63_016943</name>
</gene>
<dbReference type="Proteomes" id="UP001233999">
    <property type="component" value="Unassembled WGS sequence"/>
</dbReference>
<protein>
    <submittedName>
        <fullName evidence="2">Uncharacterized protein</fullName>
    </submittedName>
</protein>
<name>A0AAD8A0M4_DIPPU</name>
<proteinExistence type="predicted"/>
<keyword evidence="1" id="KW-0732">Signal</keyword>
<evidence type="ECO:0000313" key="2">
    <source>
        <dbReference type="EMBL" id="KAJ9589935.1"/>
    </source>
</evidence>
<keyword evidence="3" id="KW-1185">Reference proteome</keyword>
<feature type="signal peptide" evidence="1">
    <location>
        <begin position="1"/>
        <end position="19"/>
    </location>
</feature>
<evidence type="ECO:0000313" key="3">
    <source>
        <dbReference type="Proteomes" id="UP001233999"/>
    </source>
</evidence>
<feature type="non-terminal residue" evidence="2">
    <location>
        <position position="74"/>
    </location>
</feature>
<dbReference type="EMBL" id="JASPKZ010004583">
    <property type="protein sequence ID" value="KAJ9589935.1"/>
    <property type="molecule type" value="Genomic_DNA"/>
</dbReference>
<feature type="non-terminal residue" evidence="2">
    <location>
        <position position="1"/>
    </location>
</feature>
<accession>A0AAD8A0M4</accession>
<reference evidence="2" key="1">
    <citation type="journal article" date="2023" name="IScience">
        <title>Live-bearing cockroach genome reveals convergent evolutionary mechanisms linked to viviparity in insects and beyond.</title>
        <authorList>
            <person name="Fouks B."/>
            <person name="Harrison M.C."/>
            <person name="Mikhailova A.A."/>
            <person name="Marchal E."/>
            <person name="English S."/>
            <person name="Carruthers M."/>
            <person name="Jennings E.C."/>
            <person name="Chiamaka E.L."/>
            <person name="Frigard R.A."/>
            <person name="Pippel M."/>
            <person name="Attardo G.M."/>
            <person name="Benoit J.B."/>
            <person name="Bornberg-Bauer E."/>
            <person name="Tobe S.S."/>
        </authorList>
    </citation>
    <scope>NUCLEOTIDE SEQUENCE</scope>
    <source>
        <strain evidence="2">Stay&amp;Tobe</strain>
    </source>
</reference>
<sequence length="74" mass="8773">WRMLSLFLDILNMEQVCVSIEFSGDQSGISFTYIQYIRANRDCCCAHSYSKMVSLIQWCFNKMERHHTLLLLYA</sequence>
<feature type="chain" id="PRO_5042274985" evidence="1">
    <location>
        <begin position="20"/>
        <end position="74"/>
    </location>
</feature>
<dbReference type="AlphaFoldDB" id="A0AAD8A0M4"/>
<evidence type="ECO:0000256" key="1">
    <source>
        <dbReference type="SAM" id="SignalP"/>
    </source>
</evidence>
<organism evidence="2 3">
    <name type="scientific">Diploptera punctata</name>
    <name type="common">Pacific beetle cockroach</name>
    <dbReference type="NCBI Taxonomy" id="6984"/>
    <lineage>
        <taxon>Eukaryota</taxon>
        <taxon>Metazoa</taxon>
        <taxon>Ecdysozoa</taxon>
        <taxon>Arthropoda</taxon>
        <taxon>Hexapoda</taxon>
        <taxon>Insecta</taxon>
        <taxon>Pterygota</taxon>
        <taxon>Neoptera</taxon>
        <taxon>Polyneoptera</taxon>
        <taxon>Dictyoptera</taxon>
        <taxon>Blattodea</taxon>
        <taxon>Blaberoidea</taxon>
        <taxon>Blaberidae</taxon>
        <taxon>Diplopterinae</taxon>
        <taxon>Diploptera</taxon>
    </lineage>
</organism>